<dbReference type="PANTHER" id="PTHR43036:SF2">
    <property type="entry name" value="OS04G0481300 PROTEIN"/>
    <property type="match status" value="1"/>
</dbReference>
<dbReference type="PANTHER" id="PTHR43036">
    <property type="entry name" value="OSJNBB0011N17.9 PROTEIN"/>
    <property type="match status" value="1"/>
</dbReference>
<dbReference type="GO" id="GO:0008757">
    <property type="term" value="F:S-adenosylmethionine-dependent methyltransferase activity"/>
    <property type="evidence" value="ECO:0007669"/>
    <property type="project" value="InterPro"/>
</dbReference>
<protein>
    <recommendedName>
        <fullName evidence="1">Methyltransferase type 11 domain-containing protein</fullName>
    </recommendedName>
</protein>
<keyword evidence="3" id="KW-1185">Reference proteome</keyword>
<dbReference type="Pfam" id="PF08241">
    <property type="entry name" value="Methyltransf_11"/>
    <property type="match status" value="1"/>
</dbReference>
<evidence type="ECO:0000259" key="1">
    <source>
        <dbReference type="Pfam" id="PF08241"/>
    </source>
</evidence>
<sequence length="280" mass="31681">MFLSCFCLAPRASTFDAQVRRRCGVVTCGLKDRERQKIDKSPDSFFYNTPRLVKHADDDWHKRLTSLYHQELPNGGRVLDLMSSWVSHLPKDMKFDRVAATGMNREELSQNKQLTEFVVHDLNADPRIPFEDASFDAVVCALSVQYLQKPEIIFSEIARVLRPRGVVIISFSNRMFFTKAVNAWKDRSGRGRVKLVKGYMAEVGAFTPVKDVTEESPLTTIAPLLGSLGFSYGGDPFYAVIANKYFAPTEEELEDIRDGKLKWVFATGKSVDSLRNSLDP</sequence>
<dbReference type="InterPro" id="IPR029063">
    <property type="entry name" value="SAM-dependent_MTases_sf"/>
</dbReference>
<evidence type="ECO:0000313" key="2">
    <source>
        <dbReference type="EMBL" id="KAJ8904054.1"/>
    </source>
</evidence>
<reference evidence="2 3" key="1">
    <citation type="journal article" date="2023" name="Nat. Commun.">
        <title>Origin of minicircular mitochondrial genomes in red algae.</title>
        <authorList>
            <person name="Lee Y."/>
            <person name="Cho C.H."/>
            <person name="Lee Y.M."/>
            <person name="Park S.I."/>
            <person name="Yang J.H."/>
            <person name="West J.A."/>
            <person name="Bhattacharya D."/>
            <person name="Yoon H.S."/>
        </authorList>
    </citation>
    <scope>NUCLEOTIDE SEQUENCE [LARGE SCALE GENOMIC DNA]</scope>
    <source>
        <strain evidence="2 3">CCMP1338</strain>
        <tissue evidence="2">Whole cell</tissue>
    </source>
</reference>
<comment type="caution">
    <text evidence="2">The sequence shown here is derived from an EMBL/GenBank/DDBJ whole genome shotgun (WGS) entry which is preliminary data.</text>
</comment>
<dbReference type="Gene3D" id="3.40.50.150">
    <property type="entry name" value="Vaccinia Virus protein VP39"/>
    <property type="match status" value="1"/>
</dbReference>
<feature type="domain" description="Methyltransferase type 11" evidence="1">
    <location>
        <begin position="108"/>
        <end position="169"/>
    </location>
</feature>
<name>A0AAV8UNE5_9RHOD</name>
<gene>
    <name evidence="2" type="ORF">NDN08_000584</name>
</gene>
<accession>A0AAV8UNE5</accession>
<proteinExistence type="predicted"/>
<dbReference type="SUPFAM" id="SSF53335">
    <property type="entry name" value="S-adenosyl-L-methionine-dependent methyltransferases"/>
    <property type="match status" value="1"/>
</dbReference>
<dbReference type="EMBL" id="JAMWBK010000006">
    <property type="protein sequence ID" value="KAJ8904054.1"/>
    <property type="molecule type" value="Genomic_DNA"/>
</dbReference>
<dbReference type="CDD" id="cd02440">
    <property type="entry name" value="AdoMet_MTases"/>
    <property type="match status" value="1"/>
</dbReference>
<evidence type="ECO:0000313" key="3">
    <source>
        <dbReference type="Proteomes" id="UP001157974"/>
    </source>
</evidence>
<dbReference type="AlphaFoldDB" id="A0AAV8UNE5"/>
<organism evidence="2 3">
    <name type="scientific">Rhodosorus marinus</name>
    <dbReference type="NCBI Taxonomy" id="101924"/>
    <lineage>
        <taxon>Eukaryota</taxon>
        <taxon>Rhodophyta</taxon>
        <taxon>Stylonematophyceae</taxon>
        <taxon>Stylonematales</taxon>
        <taxon>Stylonemataceae</taxon>
        <taxon>Rhodosorus</taxon>
    </lineage>
</organism>
<dbReference type="InterPro" id="IPR013216">
    <property type="entry name" value="Methyltransf_11"/>
</dbReference>
<dbReference type="Proteomes" id="UP001157974">
    <property type="component" value="Unassembled WGS sequence"/>
</dbReference>